<dbReference type="PANTHER" id="PTHR21180">
    <property type="entry name" value="ENDONUCLEASE/EXONUCLEASE/PHOSPHATASE FAMILY DOMAIN-CONTAINING PROTEIN 1"/>
    <property type="match status" value="1"/>
</dbReference>
<dbReference type="InterPro" id="IPR004509">
    <property type="entry name" value="Competence_ComEA_HhH"/>
</dbReference>
<evidence type="ECO:0000256" key="1">
    <source>
        <dbReference type="SAM" id="MobiDB-lite"/>
    </source>
</evidence>
<keyword evidence="4" id="KW-0238">DNA-binding</keyword>
<protein>
    <submittedName>
        <fullName evidence="4">DNA-binding protein</fullName>
    </submittedName>
</protein>
<organism evidence="4 5">
    <name type="scientific">Rugosimonospora africana</name>
    <dbReference type="NCBI Taxonomy" id="556532"/>
    <lineage>
        <taxon>Bacteria</taxon>
        <taxon>Bacillati</taxon>
        <taxon>Actinomycetota</taxon>
        <taxon>Actinomycetes</taxon>
        <taxon>Micromonosporales</taxon>
        <taxon>Micromonosporaceae</taxon>
        <taxon>Rugosimonospora</taxon>
    </lineage>
</organism>
<dbReference type="InterPro" id="IPR003583">
    <property type="entry name" value="Hlx-hairpin-Hlx_DNA-bd_motif"/>
</dbReference>
<dbReference type="GO" id="GO:0015627">
    <property type="term" value="C:type II protein secretion system complex"/>
    <property type="evidence" value="ECO:0007669"/>
    <property type="project" value="TreeGrafter"/>
</dbReference>
<dbReference type="GO" id="GO:0015628">
    <property type="term" value="P:protein secretion by the type II secretion system"/>
    <property type="evidence" value="ECO:0007669"/>
    <property type="project" value="TreeGrafter"/>
</dbReference>
<keyword evidence="2" id="KW-1133">Transmembrane helix</keyword>
<gene>
    <name evidence="4" type="ORF">Raf01_81500</name>
</gene>
<evidence type="ECO:0000313" key="5">
    <source>
        <dbReference type="Proteomes" id="UP000642748"/>
    </source>
</evidence>
<feature type="domain" description="Helix-hairpin-helix DNA-binding motif class 1" evidence="3">
    <location>
        <begin position="219"/>
        <end position="238"/>
    </location>
</feature>
<comment type="caution">
    <text evidence="4">The sequence shown here is derived from an EMBL/GenBank/DDBJ whole genome shotgun (WGS) entry which is preliminary data.</text>
</comment>
<dbReference type="SUPFAM" id="SSF47781">
    <property type="entry name" value="RuvA domain 2-like"/>
    <property type="match status" value="1"/>
</dbReference>
<keyword evidence="2" id="KW-0472">Membrane</keyword>
<accession>A0A8J3VVR4</accession>
<dbReference type="EMBL" id="BONZ01000087">
    <property type="protein sequence ID" value="GIH19978.1"/>
    <property type="molecule type" value="Genomic_DNA"/>
</dbReference>
<keyword evidence="5" id="KW-1185">Reference proteome</keyword>
<evidence type="ECO:0000313" key="4">
    <source>
        <dbReference type="EMBL" id="GIH19978.1"/>
    </source>
</evidence>
<evidence type="ECO:0000259" key="3">
    <source>
        <dbReference type="SMART" id="SM00278"/>
    </source>
</evidence>
<sequence length="271" mass="27149">MRSGPGWSRPESEPEWPGSDSIGSGGSEPGAGFGREWPAAGSEPSASADRWPSWAAGDDDAGGGGAGGLAASGRRALGAFDPGRRGVRALIAVTILVVAIAAFLAWRAQPHSEPVGPASTYSAPLAATPSAPPSTIVVAVQGKVTHPGLVRLPSGSRVADAIAAAGGALPGVDLSYVNSARKLTDGELIVIGETPPPGVAAAGDPTGGGKVDLNSASLTELETLPGIGPALAQRIIDYRTQHNGFRSVDELRQVSGIGDAKFASVKDLVTV</sequence>
<proteinExistence type="predicted"/>
<reference evidence="4" key="1">
    <citation type="submission" date="2021-01" db="EMBL/GenBank/DDBJ databases">
        <title>Whole genome shotgun sequence of Rugosimonospora africana NBRC 104875.</title>
        <authorList>
            <person name="Komaki H."/>
            <person name="Tamura T."/>
        </authorList>
    </citation>
    <scope>NUCLEOTIDE SEQUENCE</scope>
    <source>
        <strain evidence="4">NBRC 104875</strain>
    </source>
</reference>
<dbReference type="NCBIfam" id="TIGR00426">
    <property type="entry name" value="competence protein ComEA helix-hairpin-helix repeat region"/>
    <property type="match status" value="1"/>
</dbReference>
<dbReference type="InterPro" id="IPR019554">
    <property type="entry name" value="Soluble_ligand-bd"/>
</dbReference>
<name>A0A8J3VVR4_9ACTN</name>
<dbReference type="InterPro" id="IPR010994">
    <property type="entry name" value="RuvA_2-like"/>
</dbReference>
<dbReference type="Pfam" id="PF12836">
    <property type="entry name" value="HHH_3"/>
    <property type="match status" value="1"/>
</dbReference>
<dbReference type="GO" id="GO:0003677">
    <property type="term" value="F:DNA binding"/>
    <property type="evidence" value="ECO:0007669"/>
    <property type="project" value="UniProtKB-KW"/>
</dbReference>
<keyword evidence="2" id="KW-0812">Transmembrane</keyword>
<dbReference type="AlphaFoldDB" id="A0A8J3VVR4"/>
<dbReference type="PANTHER" id="PTHR21180:SF32">
    <property type="entry name" value="ENDONUCLEASE_EXONUCLEASE_PHOSPHATASE FAMILY DOMAIN-CONTAINING PROTEIN 1"/>
    <property type="match status" value="1"/>
</dbReference>
<feature type="compositionally biased region" description="Gly residues" evidence="1">
    <location>
        <begin position="23"/>
        <end position="33"/>
    </location>
</feature>
<dbReference type="Pfam" id="PF10531">
    <property type="entry name" value="SLBB"/>
    <property type="match status" value="1"/>
</dbReference>
<dbReference type="Proteomes" id="UP000642748">
    <property type="component" value="Unassembled WGS sequence"/>
</dbReference>
<feature type="domain" description="Helix-hairpin-helix DNA-binding motif class 1" evidence="3">
    <location>
        <begin position="249"/>
        <end position="268"/>
    </location>
</feature>
<dbReference type="SMART" id="SM00278">
    <property type="entry name" value="HhH1"/>
    <property type="match status" value="2"/>
</dbReference>
<dbReference type="GO" id="GO:0006281">
    <property type="term" value="P:DNA repair"/>
    <property type="evidence" value="ECO:0007669"/>
    <property type="project" value="InterPro"/>
</dbReference>
<feature type="region of interest" description="Disordered" evidence="1">
    <location>
        <begin position="1"/>
        <end position="70"/>
    </location>
</feature>
<dbReference type="Gene3D" id="1.10.150.280">
    <property type="entry name" value="AF1531-like domain"/>
    <property type="match status" value="1"/>
</dbReference>
<dbReference type="Gene3D" id="3.10.560.10">
    <property type="entry name" value="Outer membrane lipoprotein wza domain like"/>
    <property type="match status" value="1"/>
</dbReference>
<feature type="transmembrane region" description="Helical" evidence="2">
    <location>
        <begin position="87"/>
        <end position="106"/>
    </location>
</feature>
<dbReference type="InterPro" id="IPR051675">
    <property type="entry name" value="Endo/Exo/Phosphatase_dom_1"/>
</dbReference>
<evidence type="ECO:0000256" key="2">
    <source>
        <dbReference type="SAM" id="Phobius"/>
    </source>
</evidence>
<dbReference type="RefSeq" id="WP_203923417.1">
    <property type="nucleotide sequence ID" value="NZ_BONZ01000087.1"/>
</dbReference>